<keyword evidence="4" id="KW-0865">Zymogen</keyword>
<evidence type="ECO:0000256" key="2">
    <source>
        <dbReference type="ARBA" id="ARBA00022729"/>
    </source>
</evidence>
<dbReference type="PROSITE" id="PS51257">
    <property type="entry name" value="PROKAR_LIPOPROTEIN"/>
    <property type="match status" value="1"/>
</dbReference>
<evidence type="ECO:0000256" key="4">
    <source>
        <dbReference type="ARBA" id="ARBA00023145"/>
    </source>
</evidence>
<dbReference type="GO" id="GO:0046872">
    <property type="term" value="F:metal ion binding"/>
    <property type="evidence" value="ECO:0007669"/>
    <property type="project" value="UniProtKB-KW"/>
</dbReference>
<dbReference type="Gene3D" id="2.30.120.10">
    <property type="match status" value="1"/>
</dbReference>
<name>A0A7W6W8T8_9PROT</name>
<dbReference type="InterPro" id="IPR002692">
    <property type="entry name" value="S45"/>
</dbReference>
<dbReference type="EC" id="3.5.1.11" evidence="7"/>
<dbReference type="InterPro" id="IPR014395">
    <property type="entry name" value="Pen/GL7ACA/AHL_acylase"/>
</dbReference>
<feature type="active site" description="Nucleophile" evidence="5">
    <location>
        <position position="261"/>
    </location>
</feature>
<evidence type="ECO:0000256" key="1">
    <source>
        <dbReference type="ARBA" id="ARBA00006586"/>
    </source>
</evidence>
<dbReference type="Gene3D" id="1.10.439.10">
    <property type="entry name" value="Penicillin Amidohydrolase, domain 1"/>
    <property type="match status" value="1"/>
</dbReference>
<dbReference type="PANTHER" id="PTHR34218:SF3">
    <property type="entry name" value="ACYL-HOMOSERINE LACTONE ACYLASE PVDQ"/>
    <property type="match status" value="1"/>
</dbReference>
<dbReference type="Proteomes" id="UP000554286">
    <property type="component" value="Unassembled WGS sequence"/>
</dbReference>
<keyword evidence="3 7" id="KW-0378">Hydrolase</keyword>
<keyword evidence="6" id="KW-0106">Calcium</keyword>
<dbReference type="GO" id="GO:0017000">
    <property type="term" value="P:antibiotic biosynthetic process"/>
    <property type="evidence" value="ECO:0007669"/>
    <property type="project" value="InterPro"/>
</dbReference>
<comment type="caution">
    <text evidence="7">The sequence shown here is derived from an EMBL/GenBank/DDBJ whole genome shotgun (WGS) entry which is preliminary data.</text>
</comment>
<dbReference type="AlphaFoldDB" id="A0A7W6W8T8"/>
<dbReference type="Gene3D" id="1.10.1400.10">
    <property type="match status" value="1"/>
</dbReference>
<dbReference type="InterPro" id="IPR029055">
    <property type="entry name" value="Ntn_hydrolases_N"/>
</dbReference>
<evidence type="ECO:0000256" key="6">
    <source>
        <dbReference type="PIRSR" id="PIRSR001227-2"/>
    </source>
</evidence>
<keyword evidence="8" id="KW-1185">Reference proteome</keyword>
<dbReference type="InterPro" id="IPR043147">
    <property type="entry name" value="Penicillin_amidase_A-knob"/>
</dbReference>
<dbReference type="InterPro" id="IPR023343">
    <property type="entry name" value="Penicillin_amidase_dom1"/>
</dbReference>
<dbReference type="GO" id="GO:0008953">
    <property type="term" value="F:penicillin amidase activity"/>
    <property type="evidence" value="ECO:0007669"/>
    <property type="project" value="UniProtKB-EC"/>
</dbReference>
<keyword evidence="6" id="KW-0479">Metal-binding</keyword>
<proteinExistence type="inferred from homology"/>
<reference evidence="7 8" key="1">
    <citation type="submission" date="2020-08" db="EMBL/GenBank/DDBJ databases">
        <title>Genome sequencing of Purple Non-Sulfur Bacteria from various extreme environments.</title>
        <authorList>
            <person name="Mayer M."/>
        </authorList>
    </citation>
    <scope>NUCLEOTIDE SEQUENCE [LARGE SCALE GENOMIC DNA]</scope>
    <source>
        <strain evidence="7 8">JA131</strain>
    </source>
</reference>
<comment type="similarity">
    <text evidence="1">Belongs to the peptidase S45 family.</text>
</comment>
<dbReference type="PIRSF" id="PIRSF001227">
    <property type="entry name" value="Pen_acylase"/>
    <property type="match status" value="1"/>
</dbReference>
<dbReference type="RefSeq" id="WP_184042990.1">
    <property type="nucleotide sequence ID" value="NZ_JACIGK010000005.1"/>
</dbReference>
<evidence type="ECO:0000256" key="3">
    <source>
        <dbReference type="ARBA" id="ARBA00022801"/>
    </source>
</evidence>
<evidence type="ECO:0000313" key="7">
    <source>
        <dbReference type="EMBL" id="MBB4265370.1"/>
    </source>
</evidence>
<keyword evidence="2" id="KW-0732">Signal</keyword>
<protein>
    <submittedName>
        <fullName evidence="7">Penicillin amidase</fullName>
        <ecNumber evidence="7">3.5.1.11</ecNumber>
    </submittedName>
</protein>
<accession>A0A7W6W8T8</accession>
<evidence type="ECO:0000256" key="5">
    <source>
        <dbReference type="PIRSR" id="PIRSR001227-1"/>
    </source>
</evidence>
<comment type="cofactor">
    <cofactor evidence="6">
        <name>Ca(2+)</name>
        <dbReference type="ChEBI" id="CHEBI:29108"/>
    </cofactor>
    <text evidence="6">Binds 1 Ca(2+) ion per dimer.</text>
</comment>
<dbReference type="SUPFAM" id="SSF56235">
    <property type="entry name" value="N-terminal nucleophile aminohydrolases (Ntn hydrolases)"/>
    <property type="match status" value="1"/>
</dbReference>
<feature type="binding site" evidence="6">
    <location>
        <position position="336"/>
    </location>
    <ligand>
        <name>Ca(2+)</name>
        <dbReference type="ChEBI" id="CHEBI:29108"/>
    </ligand>
</feature>
<dbReference type="EMBL" id="JACIGK010000005">
    <property type="protein sequence ID" value="MBB4265370.1"/>
    <property type="molecule type" value="Genomic_DNA"/>
</dbReference>
<dbReference type="Gene3D" id="3.60.20.10">
    <property type="entry name" value="Glutamine Phosphoribosylpyrophosphate, subunit 1, domain 1"/>
    <property type="match status" value="1"/>
</dbReference>
<sequence>MSPRRTRARRLARAARWPLIAASVLGASACAVFTPLPEPIGLEDRLSALPTRGLPLERPVTISWDAHQIPFVEAETDDDAAFVLGLVHAHLRLGQLETARRLSQGRVAEMAGPIPVVLDLDHALRTFGFGRTAPAVLAAMPDRSRRWLERFTDGINHYLTAVKTLPHDFAVLGLERTPWTPEEVLTIGRLAGADVTWLAWVRLLGLRDRPDFPDVLRRALHDGALAPSSAEVAADDATANPGLERALGMLAALLESRARGSNSLALAGTRTASGAPMIASDPHLGVSQPNLWLIAGVKSPGLHVVGLMPVGLPLFALGRTPDIAWGGTNMRAASSDLVDVSGLPDSVFIRETHDLGVRFWFDTTRESRLSPHGPVLSDAPLLPFQDGEHVALRWVGHTPTDEITALLDAARARTFREFRAALEPFGVSAQSLVYADRHGTIGLAAAARLPRRDPDAADRLIHDPATVERWWADMATAADLPVIENPPQGFVASANNPPGPSLIPLGWFFSAPDRVDRLSSLVRAASEPWTVDALARMQTDTYSPSAVALRDHLAARLGARLAGDVTWDTVAAWDGRYDADSRGALAYQALYVPLATALWRDRGWPDHEWQGGGGAWRVLAVLQDLDDGSLEHAVRAALSQAAEPLATHRTWGDIHQMAVTMPLANIPLVGGRYRFDRYPVGGGQETLMKTAHAETLAPHTVRYGAQARHISDLSDPDENHFVLLGGQDGWINSTTHLDQIGPWRAGTLVRVPLTPEAVAANAAVVQRLTPAER</sequence>
<evidence type="ECO:0000313" key="8">
    <source>
        <dbReference type="Proteomes" id="UP000554286"/>
    </source>
</evidence>
<gene>
    <name evidence="7" type="ORF">GGD89_000988</name>
</gene>
<dbReference type="PANTHER" id="PTHR34218">
    <property type="entry name" value="PEPTIDASE S45 PENICILLIN AMIDASE"/>
    <property type="match status" value="1"/>
</dbReference>
<dbReference type="Pfam" id="PF01804">
    <property type="entry name" value="Penicil_amidase"/>
    <property type="match status" value="1"/>
</dbReference>
<organism evidence="7 8">
    <name type="scientific">Roseospira visakhapatnamensis</name>
    <dbReference type="NCBI Taxonomy" id="390880"/>
    <lineage>
        <taxon>Bacteria</taxon>
        <taxon>Pseudomonadati</taxon>
        <taxon>Pseudomonadota</taxon>
        <taxon>Alphaproteobacteria</taxon>
        <taxon>Rhodospirillales</taxon>
        <taxon>Rhodospirillaceae</taxon>
        <taxon>Roseospira</taxon>
    </lineage>
</organism>
<dbReference type="InterPro" id="IPR043146">
    <property type="entry name" value="Penicillin_amidase_N_B-knob"/>
</dbReference>